<dbReference type="PRINTS" id="PR00125">
    <property type="entry name" value="ATPASEDELTA"/>
</dbReference>
<keyword evidence="4" id="KW-0375">Hydrogen ion transport</keyword>
<sequence>MASMKITTRAMCTAAATKLVKPPLQVYGIDGRYACALYSAATKMKQLDAVERDLTTLQKSYKSDVKLRDVLINPTIKRSLMADALKDVASKSSYSQATSNFLQALAENGRLNKIDQIVNAFKLIMAAHRGDVVCEVISAKPLDASQTKQLESVLKQFVKANENIKLTSKVDPSIIGGIIVSVGDKYVDMSVASKVKKYQDLISAAA</sequence>
<dbReference type="EMBL" id="UFQT01000197">
    <property type="protein sequence ID" value="SSX21570.1"/>
    <property type="molecule type" value="Genomic_DNA"/>
</dbReference>
<keyword evidence="6" id="KW-0472">Membrane</keyword>
<dbReference type="InterPro" id="IPR026015">
    <property type="entry name" value="ATP_synth_OSCP/delta_N_sf"/>
</dbReference>
<reference evidence="9" key="1">
    <citation type="submission" date="2018-07" db="EMBL/GenBank/DDBJ databases">
        <authorList>
            <person name="Quirk P.G."/>
            <person name="Krulwich T.A."/>
        </authorList>
    </citation>
    <scope>NUCLEOTIDE SEQUENCE</scope>
</reference>
<gene>
    <name evidence="9" type="primary">CSON004791</name>
</gene>
<dbReference type="OMA" id="MVDNIQD"/>
<dbReference type="NCBIfam" id="TIGR01145">
    <property type="entry name" value="ATP_synt_delta"/>
    <property type="match status" value="1"/>
</dbReference>
<dbReference type="HAMAP" id="MF_01416">
    <property type="entry name" value="ATP_synth_delta_bact"/>
    <property type="match status" value="1"/>
</dbReference>
<dbReference type="SUPFAM" id="SSF47928">
    <property type="entry name" value="N-terminal domain of the delta subunit of the F1F0-ATP synthase"/>
    <property type="match status" value="1"/>
</dbReference>
<evidence type="ECO:0000256" key="4">
    <source>
        <dbReference type="ARBA" id="ARBA00022781"/>
    </source>
</evidence>
<keyword evidence="3" id="KW-0813">Transport</keyword>
<name>A0A336LUN8_CULSO</name>
<proteinExistence type="inferred from homology"/>
<dbReference type="GO" id="GO:0046933">
    <property type="term" value="F:proton-transporting ATP synthase activity, rotational mechanism"/>
    <property type="evidence" value="ECO:0007669"/>
    <property type="project" value="InterPro"/>
</dbReference>
<dbReference type="PANTHER" id="PTHR11910">
    <property type="entry name" value="ATP SYNTHASE DELTA CHAIN"/>
    <property type="match status" value="1"/>
</dbReference>
<dbReference type="GO" id="GO:0016020">
    <property type="term" value="C:membrane"/>
    <property type="evidence" value="ECO:0007669"/>
    <property type="project" value="UniProtKB-SubCell"/>
</dbReference>
<protein>
    <recommendedName>
        <fullName evidence="8">Oligomycin sensitivity conferral protein</fullName>
    </recommendedName>
</protein>
<dbReference type="Gene3D" id="1.10.520.20">
    <property type="entry name" value="N-terminal domain of the delta subunit of the F1F0-ATP synthase"/>
    <property type="match status" value="1"/>
</dbReference>
<evidence type="ECO:0000256" key="3">
    <source>
        <dbReference type="ARBA" id="ARBA00022448"/>
    </source>
</evidence>
<evidence type="ECO:0000256" key="8">
    <source>
        <dbReference type="ARBA" id="ARBA00033369"/>
    </source>
</evidence>
<evidence type="ECO:0000256" key="1">
    <source>
        <dbReference type="ARBA" id="ARBA00004370"/>
    </source>
</evidence>
<dbReference type="InterPro" id="IPR000711">
    <property type="entry name" value="ATPase_OSCP/dsu"/>
</dbReference>
<dbReference type="Pfam" id="PF00213">
    <property type="entry name" value="OSCP"/>
    <property type="match status" value="1"/>
</dbReference>
<evidence type="ECO:0000256" key="7">
    <source>
        <dbReference type="ARBA" id="ARBA00023310"/>
    </source>
</evidence>
<comment type="subcellular location">
    <subcellularLocation>
        <location evidence="1">Membrane</location>
    </subcellularLocation>
</comment>
<dbReference type="VEuPathDB" id="VectorBase:CSON004791"/>
<evidence type="ECO:0000313" key="9">
    <source>
        <dbReference type="EMBL" id="SSX21570.1"/>
    </source>
</evidence>
<comment type="similarity">
    <text evidence="2">Belongs to the ATPase delta chain family.</text>
</comment>
<organism evidence="9">
    <name type="scientific">Culicoides sonorensis</name>
    <name type="common">Biting midge</name>
    <dbReference type="NCBI Taxonomy" id="179676"/>
    <lineage>
        <taxon>Eukaryota</taxon>
        <taxon>Metazoa</taxon>
        <taxon>Ecdysozoa</taxon>
        <taxon>Arthropoda</taxon>
        <taxon>Hexapoda</taxon>
        <taxon>Insecta</taxon>
        <taxon>Pterygota</taxon>
        <taxon>Neoptera</taxon>
        <taxon>Endopterygota</taxon>
        <taxon>Diptera</taxon>
        <taxon>Nematocera</taxon>
        <taxon>Chironomoidea</taxon>
        <taxon>Ceratopogonidae</taxon>
        <taxon>Ceratopogoninae</taxon>
        <taxon>Culicoides</taxon>
        <taxon>Monoculicoides</taxon>
    </lineage>
</organism>
<evidence type="ECO:0000256" key="2">
    <source>
        <dbReference type="ARBA" id="ARBA00007046"/>
    </source>
</evidence>
<evidence type="ECO:0000256" key="5">
    <source>
        <dbReference type="ARBA" id="ARBA00023065"/>
    </source>
</evidence>
<accession>A0A336LUN8</accession>
<keyword evidence="5" id="KW-0406">Ion transport</keyword>
<keyword evidence="7" id="KW-0066">ATP synthesis</keyword>
<evidence type="ECO:0000256" key="6">
    <source>
        <dbReference type="ARBA" id="ARBA00023136"/>
    </source>
</evidence>
<dbReference type="AlphaFoldDB" id="A0A336LUN8"/>